<evidence type="ECO:0000313" key="2">
    <source>
        <dbReference type="EMBL" id="CDL91674.1"/>
    </source>
</evidence>
<dbReference type="Gene3D" id="2.30.30.40">
    <property type="entry name" value="SH3 Domains"/>
    <property type="match status" value="1"/>
</dbReference>
<protein>
    <submittedName>
        <fullName evidence="2">Positive regulator of CheA protein activity (CheW)</fullName>
    </submittedName>
</protein>
<dbReference type="Gene3D" id="2.40.50.180">
    <property type="entry name" value="CheA-289, Domain 4"/>
    <property type="match status" value="1"/>
</dbReference>
<dbReference type="PANTHER" id="PTHR22617:SF23">
    <property type="entry name" value="CHEMOTAXIS PROTEIN CHEW"/>
    <property type="match status" value="1"/>
</dbReference>
<accession>W6N8B2</accession>
<dbReference type="InterPro" id="IPR002545">
    <property type="entry name" value="CheW-lke_dom"/>
</dbReference>
<dbReference type="GO" id="GO:0005829">
    <property type="term" value="C:cytosol"/>
    <property type="evidence" value="ECO:0007669"/>
    <property type="project" value="TreeGrafter"/>
</dbReference>
<dbReference type="Pfam" id="PF01584">
    <property type="entry name" value="CheW"/>
    <property type="match status" value="1"/>
</dbReference>
<dbReference type="OrthoDB" id="9794382at2"/>
<comment type="caution">
    <text evidence="2">The sequence shown here is derived from an EMBL/GenBank/DDBJ whole genome shotgun (WGS) entry which is preliminary data.</text>
</comment>
<dbReference type="InterPro" id="IPR039315">
    <property type="entry name" value="CheW"/>
</dbReference>
<sequence>MQVVIFRLNKEQFAVETSKVQSINDAMKITRVPKAPAHIKGIINLRGNVISILDINLLMDVAKQDNNENSEESIIILEMEDELVGIVVDQVDEVLDLDESIIEKISDDNRKAYVQGIINFKDKVVTLIDIDKLFSN</sequence>
<dbReference type="GO" id="GO:0006935">
    <property type="term" value="P:chemotaxis"/>
    <property type="evidence" value="ECO:0007669"/>
    <property type="project" value="InterPro"/>
</dbReference>
<dbReference type="InterPro" id="IPR036061">
    <property type="entry name" value="CheW-like_dom_sf"/>
</dbReference>
<dbReference type="RefSeq" id="WP_017895218.1">
    <property type="nucleotide sequence ID" value="NZ_CBXI010000031.1"/>
</dbReference>
<name>W6N8B2_CLOTY</name>
<dbReference type="Proteomes" id="UP000019482">
    <property type="component" value="Unassembled WGS sequence"/>
</dbReference>
<proteinExistence type="predicted"/>
<feature type="domain" description="CheW-like" evidence="1">
    <location>
        <begin position="1"/>
        <end position="136"/>
    </location>
</feature>
<keyword evidence="3" id="KW-1185">Reference proteome</keyword>
<organism evidence="2 3">
    <name type="scientific">Clostridium tyrobutyricum DIVETGP</name>
    <dbReference type="NCBI Taxonomy" id="1408889"/>
    <lineage>
        <taxon>Bacteria</taxon>
        <taxon>Bacillati</taxon>
        <taxon>Bacillota</taxon>
        <taxon>Clostridia</taxon>
        <taxon>Eubacteriales</taxon>
        <taxon>Clostridiaceae</taxon>
        <taxon>Clostridium</taxon>
    </lineage>
</organism>
<dbReference type="SMART" id="SM00260">
    <property type="entry name" value="CheW"/>
    <property type="match status" value="1"/>
</dbReference>
<dbReference type="PANTHER" id="PTHR22617">
    <property type="entry name" value="CHEMOTAXIS SENSOR HISTIDINE KINASE-RELATED"/>
    <property type="match status" value="1"/>
</dbReference>
<dbReference type="EMBL" id="CBXI010000031">
    <property type="protein sequence ID" value="CDL91674.1"/>
    <property type="molecule type" value="Genomic_DNA"/>
</dbReference>
<reference evidence="2 3" key="1">
    <citation type="journal article" date="2015" name="Genome Announc.">
        <title>Draft Genome Sequence of Clostridium tyrobutyricum Strain DIVETGP, Isolated from Cow's Milk for Grana Padano Production.</title>
        <authorList>
            <person name="Soggiu A."/>
            <person name="Piras C."/>
            <person name="Gaiarsa S."/>
            <person name="Sassera D."/>
            <person name="Roncada P."/>
            <person name="Bendixen E."/>
            <person name="Brasca M."/>
            <person name="Bonizzi L."/>
        </authorList>
    </citation>
    <scope>NUCLEOTIDE SEQUENCE [LARGE SCALE GENOMIC DNA]</scope>
    <source>
        <strain evidence="2 3">DIVETGP</strain>
    </source>
</reference>
<dbReference type="SUPFAM" id="SSF50341">
    <property type="entry name" value="CheW-like"/>
    <property type="match status" value="1"/>
</dbReference>
<dbReference type="PROSITE" id="PS50851">
    <property type="entry name" value="CHEW"/>
    <property type="match status" value="1"/>
</dbReference>
<evidence type="ECO:0000259" key="1">
    <source>
        <dbReference type="PROSITE" id="PS50851"/>
    </source>
</evidence>
<dbReference type="GO" id="GO:0007165">
    <property type="term" value="P:signal transduction"/>
    <property type="evidence" value="ECO:0007669"/>
    <property type="project" value="InterPro"/>
</dbReference>
<gene>
    <name evidence="2" type="ORF">CTDIVETGP_1744</name>
</gene>
<dbReference type="AlphaFoldDB" id="W6N8B2"/>
<dbReference type="GeneID" id="29420884"/>
<evidence type="ECO:0000313" key="3">
    <source>
        <dbReference type="Proteomes" id="UP000019482"/>
    </source>
</evidence>